<dbReference type="InterPro" id="IPR050360">
    <property type="entry name" value="MFS_Sugar_Transporters"/>
</dbReference>
<comment type="subcellular location">
    <subcellularLocation>
        <location evidence="1">Membrane</location>
        <topology evidence="1">Multi-pass membrane protein</topology>
    </subcellularLocation>
</comment>
<accession>A0A9W6ERX5</accession>
<evidence type="ECO:0000256" key="4">
    <source>
        <dbReference type="ARBA" id="ARBA00022989"/>
    </source>
</evidence>
<evidence type="ECO:0000313" key="9">
    <source>
        <dbReference type="Proteomes" id="UP001144157"/>
    </source>
</evidence>
<dbReference type="Proteomes" id="UP001144157">
    <property type="component" value="Unassembled WGS sequence"/>
</dbReference>
<name>A0A9W6ERX5_ASPTU</name>
<feature type="domain" description="Major facilitator superfamily (MFS) profile" evidence="7">
    <location>
        <begin position="1"/>
        <end position="120"/>
    </location>
</feature>
<gene>
    <name evidence="8" type="ORF">AtubIFM56815_004000</name>
</gene>
<keyword evidence="4 6" id="KW-1133">Transmembrane helix</keyword>
<evidence type="ECO:0000256" key="6">
    <source>
        <dbReference type="SAM" id="Phobius"/>
    </source>
</evidence>
<evidence type="ECO:0000256" key="1">
    <source>
        <dbReference type="ARBA" id="ARBA00004141"/>
    </source>
</evidence>
<sequence length="120" mass="12130">MGGVNSSPRYVTDVGIGEPDGTVTDTTHQGGIVSIYYLGCIFGCFGGGWLADRLGRINGLLAGSLLALVGGALQAAAQSSDFMLVARVVTGVGTGDLLGEADLASINWHSTGTGVRDINS</sequence>
<comment type="caution">
    <text evidence="8">The sequence shown here is derived from an EMBL/GenBank/DDBJ whole genome shotgun (WGS) entry which is preliminary data.</text>
</comment>
<organism evidence="8 9">
    <name type="scientific">Aspergillus tubingensis</name>
    <dbReference type="NCBI Taxonomy" id="5068"/>
    <lineage>
        <taxon>Eukaryota</taxon>
        <taxon>Fungi</taxon>
        <taxon>Dikarya</taxon>
        <taxon>Ascomycota</taxon>
        <taxon>Pezizomycotina</taxon>
        <taxon>Eurotiomycetes</taxon>
        <taxon>Eurotiomycetidae</taxon>
        <taxon>Eurotiales</taxon>
        <taxon>Aspergillaceae</taxon>
        <taxon>Aspergillus</taxon>
        <taxon>Aspergillus subgen. Circumdati</taxon>
    </lineage>
</organism>
<evidence type="ECO:0000256" key="3">
    <source>
        <dbReference type="ARBA" id="ARBA00022692"/>
    </source>
</evidence>
<dbReference type="InterPro" id="IPR036259">
    <property type="entry name" value="MFS_trans_sf"/>
</dbReference>
<dbReference type="Pfam" id="PF00083">
    <property type="entry name" value="Sugar_tr"/>
    <property type="match status" value="1"/>
</dbReference>
<evidence type="ECO:0000256" key="2">
    <source>
        <dbReference type="ARBA" id="ARBA00010992"/>
    </source>
</evidence>
<dbReference type="EMBL" id="BRPE01000017">
    <property type="protein sequence ID" value="GLA89520.1"/>
    <property type="molecule type" value="Genomic_DNA"/>
</dbReference>
<dbReference type="PANTHER" id="PTHR48022">
    <property type="entry name" value="PLASTIDIC GLUCOSE TRANSPORTER 4"/>
    <property type="match status" value="1"/>
</dbReference>
<dbReference type="SUPFAM" id="SSF103473">
    <property type="entry name" value="MFS general substrate transporter"/>
    <property type="match status" value="1"/>
</dbReference>
<proteinExistence type="inferred from homology"/>
<keyword evidence="3 6" id="KW-0812">Transmembrane</keyword>
<dbReference type="PANTHER" id="PTHR48022:SF44">
    <property type="entry name" value="SUGAR TRANSPORTER, PUTATIVE (AFU_ORTHOLOGUE AFUA_4G14610)-RELATED"/>
    <property type="match status" value="1"/>
</dbReference>
<dbReference type="PROSITE" id="PS50850">
    <property type="entry name" value="MFS"/>
    <property type="match status" value="1"/>
</dbReference>
<protein>
    <recommendedName>
        <fullName evidence="7">Major facilitator superfamily (MFS) profile domain-containing protein</fullName>
    </recommendedName>
</protein>
<dbReference type="GO" id="GO:0016020">
    <property type="term" value="C:membrane"/>
    <property type="evidence" value="ECO:0007669"/>
    <property type="project" value="UniProtKB-SubCell"/>
</dbReference>
<comment type="similarity">
    <text evidence="2">Belongs to the major facilitator superfamily. Sugar transporter (TC 2.A.1.1) family.</text>
</comment>
<feature type="transmembrane region" description="Helical" evidence="6">
    <location>
        <begin position="31"/>
        <end position="50"/>
    </location>
</feature>
<dbReference type="InterPro" id="IPR005828">
    <property type="entry name" value="MFS_sugar_transport-like"/>
</dbReference>
<keyword evidence="5 6" id="KW-0472">Membrane</keyword>
<dbReference type="AlphaFoldDB" id="A0A9W6ERX5"/>
<dbReference type="GO" id="GO:0005351">
    <property type="term" value="F:carbohydrate:proton symporter activity"/>
    <property type="evidence" value="ECO:0007669"/>
    <property type="project" value="TreeGrafter"/>
</dbReference>
<dbReference type="InterPro" id="IPR020846">
    <property type="entry name" value="MFS_dom"/>
</dbReference>
<evidence type="ECO:0000259" key="7">
    <source>
        <dbReference type="PROSITE" id="PS50850"/>
    </source>
</evidence>
<feature type="transmembrane region" description="Helical" evidence="6">
    <location>
        <begin position="57"/>
        <end position="77"/>
    </location>
</feature>
<dbReference type="Gene3D" id="1.20.1250.20">
    <property type="entry name" value="MFS general substrate transporter like domains"/>
    <property type="match status" value="1"/>
</dbReference>
<evidence type="ECO:0000256" key="5">
    <source>
        <dbReference type="ARBA" id="ARBA00023136"/>
    </source>
</evidence>
<reference evidence="8" key="1">
    <citation type="submission" date="2022-07" db="EMBL/GenBank/DDBJ databases">
        <title>Taxonomy of Aspergillus series Nigri: significant species reduction supported by multi-species coalescent approaches.</title>
        <authorList>
            <person name="Bian C."/>
            <person name="Kusuya Y."/>
            <person name="Sklenar F."/>
            <person name="D'hooge E."/>
            <person name="Yaguchi T."/>
            <person name="Takahashi H."/>
            <person name="Hubka V."/>
        </authorList>
    </citation>
    <scope>NUCLEOTIDE SEQUENCE</scope>
    <source>
        <strain evidence="8">IFM 56815</strain>
    </source>
</reference>
<evidence type="ECO:0000313" key="8">
    <source>
        <dbReference type="EMBL" id="GLA89520.1"/>
    </source>
</evidence>